<keyword evidence="2" id="KW-0717">Septation</keyword>
<dbReference type="PANTHER" id="PTHR38429">
    <property type="entry name" value="SEPTATION PROTEIN SPOVG-RELATED"/>
    <property type="match status" value="1"/>
</dbReference>
<dbReference type="Pfam" id="PF04026">
    <property type="entry name" value="SpoVG"/>
    <property type="match status" value="1"/>
</dbReference>
<dbReference type="InterPro" id="IPR036751">
    <property type="entry name" value="SpoVG_sf"/>
</dbReference>
<evidence type="ECO:0008006" key="6">
    <source>
        <dbReference type="Google" id="ProtNLM"/>
    </source>
</evidence>
<dbReference type="AlphaFoldDB" id="A0A2J0LQ51"/>
<comment type="caution">
    <text evidence="4">The sequence shown here is derived from an EMBL/GenBank/DDBJ whole genome shotgun (WGS) entry which is preliminary data.</text>
</comment>
<keyword evidence="1" id="KW-0132">Cell division</keyword>
<dbReference type="GO" id="GO:0000917">
    <property type="term" value="P:division septum assembly"/>
    <property type="evidence" value="ECO:0007669"/>
    <property type="project" value="UniProtKB-KW"/>
</dbReference>
<name>A0A2J0LQ51_9BACT</name>
<evidence type="ECO:0000313" key="4">
    <source>
        <dbReference type="EMBL" id="PIW66886.1"/>
    </source>
</evidence>
<dbReference type="EMBL" id="PFGP01000021">
    <property type="protein sequence ID" value="PIW66886.1"/>
    <property type="molecule type" value="Genomic_DNA"/>
</dbReference>
<dbReference type="Gene3D" id="3.30.1120.40">
    <property type="entry name" value="Stage V sporulation protein G"/>
    <property type="match status" value="1"/>
</dbReference>
<evidence type="ECO:0000313" key="5">
    <source>
        <dbReference type="Proteomes" id="UP000231267"/>
    </source>
</evidence>
<organism evidence="4 5">
    <name type="scientific">Candidatus Taenaricola geysiri</name>
    <dbReference type="NCBI Taxonomy" id="1974752"/>
    <lineage>
        <taxon>Bacteria</taxon>
        <taxon>Pseudomonadati</taxon>
        <taxon>Candidatus Omnitrophota</taxon>
        <taxon>Candidatus Taenaricola</taxon>
    </lineage>
</organism>
<protein>
    <recommendedName>
        <fullName evidence="6">Stage V sporulation protein G</fullName>
    </recommendedName>
</protein>
<sequence>MEITEVRIFPKEGKDKKLKAYAAVTFDNAFVVRNIKIIEGSKGVFVAMPSRKLREACPGCGYTNTVKSRFCNECGKMIHSNSARTRIPETAADDALRQSDHRDIAHPITPEFRDYLQDKVLAAWDVVQR</sequence>
<evidence type="ECO:0000256" key="2">
    <source>
        <dbReference type="ARBA" id="ARBA00023210"/>
    </source>
</evidence>
<dbReference type="PANTHER" id="PTHR38429:SF1">
    <property type="entry name" value="SEPTATION PROTEIN SPOVG-RELATED"/>
    <property type="match status" value="1"/>
</dbReference>
<dbReference type="Proteomes" id="UP000231267">
    <property type="component" value="Unassembled WGS sequence"/>
</dbReference>
<keyword evidence="3" id="KW-0131">Cell cycle</keyword>
<gene>
    <name evidence="4" type="ORF">COW11_00945</name>
</gene>
<evidence type="ECO:0000256" key="3">
    <source>
        <dbReference type="ARBA" id="ARBA00023306"/>
    </source>
</evidence>
<evidence type="ECO:0000256" key="1">
    <source>
        <dbReference type="ARBA" id="ARBA00022618"/>
    </source>
</evidence>
<accession>A0A2J0LQ51</accession>
<dbReference type="InterPro" id="IPR007170">
    <property type="entry name" value="SpoVG"/>
</dbReference>
<dbReference type="GO" id="GO:0030435">
    <property type="term" value="P:sporulation resulting in formation of a cellular spore"/>
    <property type="evidence" value="ECO:0007669"/>
    <property type="project" value="InterPro"/>
</dbReference>
<proteinExistence type="predicted"/>
<dbReference type="SUPFAM" id="SSF160537">
    <property type="entry name" value="SpoVG-like"/>
    <property type="match status" value="1"/>
</dbReference>
<reference evidence="4 5" key="1">
    <citation type="submission" date="2017-09" db="EMBL/GenBank/DDBJ databases">
        <title>Depth-based differentiation of microbial function through sediment-hosted aquifers and enrichment of novel symbionts in the deep terrestrial subsurface.</title>
        <authorList>
            <person name="Probst A.J."/>
            <person name="Ladd B."/>
            <person name="Jarett J.K."/>
            <person name="Geller-Mcgrath D.E."/>
            <person name="Sieber C.M."/>
            <person name="Emerson J.B."/>
            <person name="Anantharaman K."/>
            <person name="Thomas B.C."/>
            <person name="Malmstrom R."/>
            <person name="Stieglmeier M."/>
            <person name="Klingl A."/>
            <person name="Woyke T."/>
            <person name="Ryan C.M."/>
            <person name="Banfield J.F."/>
        </authorList>
    </citation>
    <scope>NUCLEOTIDE SEQUENCE [LARGE SCALE GENOMIC DNA]</scope>
    <source>
        <strain evidence="4">CG12_big_fil_rev_8_21_14_0_65_43_15</strain>
    </source>
</reference>